<keyword evidence="4" id="KW-1185">Reference proteome</keyword>
<feature type="compositionally biased region" description="Basic and acidic residues" evidence="2">
    <location>
        <begin position="161"/>
        <end position="209"/>
    </location>
</feature>
<comment type="caution">
    <text evidence="3">The sequence shown here is derived from an EMBL/GenBank/DDBJ whole genome shotgun (WGS) entry which is preliminary data.</text>
</comment>
<evidence type="ECO:0000256" key="1">
    <source>
        <dbReference type="SAM" id="Coils"/>
    </source>
</evidence>
<evidence type="ECO:0000313" key="3">
    <source>
        <dbReference type="EMBL" id="CAJ1374290.1"/>
    </source>
</evidence>
<keyword evidence="1" id="KW-0175">Coiled coil</keyword>
<reference evidence="3" key="1">
    <citation type="submission" date="2023-08" db="EMBL/GenBank/DDBJ databases">
        <authorList>
            <person name="Chen Y."/>
            <person name="Shah S."/>
            <person name="Dougan E. K."/>
            <person name="Thang M."/>
            <person name="Chan C."/>
        </authorList>
    </citation>
    <scope>NUCLEOTIDE SEQUENCE</scope>
</reference>
<dbReference type="AlphaFoldDB" id="A0AA36HT25"/>
<evidence type="ECO:0000313" key="4">
    <source>
        <dbReference type="Proteomes" id="UP001178507"/>
    </source>
</evidence>
<dbReference type="Proteomes" id="UP001178507">
    <property type="component" value="Unassembled WGS sequence"/>
</dbReference>
<name>A0AA36HT25_9DINO</name>
<evidence type="ECO:0000256" key="2">
    <source>
        <dbReference type="SAM" id="MobiDB-lite"/>
    </source>
</evidence>
<feature type="region of interest" description="Disordered" evidence="2">
    <location>
        <begin position="158"/>
        <end position="317"/>
    </location>
</feature>
<feature type="coiled-coil region" evidence="1">
    <location>
        <begin position="96"/>
        <end position="123"/>
    </location>
</feature>
<gene>
    <name evidence="3" type="ORF">EVOR1521_LOCUS3877</name>
</gene>
<proteinExistence type="predicted"/>
<sequence length="375" mass="42799">MLSTRQAELLMEKLRSAEAALDDERQLSTREREVLAERLRFAEAEDEAARERLARALSSLRSRGREGTEEAAAQQSFMEDRFQRLHEECSHFQVAYSGSEQRLQAVEHAQEEAEKARSVAEHEVASLLFVQREQNAQLALVGAERQRLTQELAQLQGVPSESERKLREELRELSERASHWRSKAEAETEEKEKVAKALTAARKEQDERVGQLSDEMSALRQVDRGRQQALDRPPTFREEVPGSAVREPVSSLDRSDEGWRRASPHARRAQDLRQEMTSWLKGESTETPQWRRAMSPRSELARSQSPKLAASTRAHEESALSMLELRCQELQSRLERALLDGAASRQRALELELQLECEMGDSRARMLAKAPEPVE</sequence>
<protein>
    <submittedName>
        <fullName evidence="3">Uncharacterized protein</fullName>
    </submittedName>
</protein>
<organism evidence="3 4">
    <name type="scientific">Effrenium voratum</name>
    <dbReference type="NCBI Taxonomy" id="2562239"/>
    <lineage>
        <taxon>Eukaryota</taxon>
        <taxon>Sar</taxon>
        <taxon>Alveolata</taxon>
        <taxon>Dinophyceae</taxon>
        <taxon>Suessiales</taxon>
        <taxon>Symbiodiniaceae</taxon>
        <taxon>Effrenium</taxon>
    </lineage>
</organism>
<dbReference type="EMBL" id="CAUJNA010000241">
    <property type="protein sequence ID" value="CAJ1374290.1"/>
    <property type="molecule type" value="Genomic_DNA"/>
</dbReference>
<feature type="coiled-coil region" evidence="1">
    <location>
        <begin position="7"/>
        <end position="52"/>
    </location>
</feature>
<accession>A0AA36HT25</accession>